<protein>
    <submittedName>
        <fullName evidence="1">Uncharacterized protein</fullName>
    </submittedName>
</protein>
<accession>A0A6C0DL86</accession>
<dbReference type="AlphaFoldDB" id="A0A6C0DL86"/>
<sequence>MNFFNKINQYYIKYEENKKDVNFNSFNIARYTLLKLLLIIINKKPDYEFILFYNSYLSKFKFKKVYYEGYLYFDRFIDINDFINKVCSYLINNEDFYNELNQYLIPLLSKLGYIIYS</sequence>
<organism evidence="1">
    <name type="scientific">viral metagenome</name>
    <dbReference type="NCBI Taxonomy" id="1070528"/>
    <lineage>
        <taxon>unclassified sequences</taxon>
        <taxon>metagenomes</taxon>
        <taxon>organismal metagenomes</taxon>
    </lineage>
</organism>
<evidence type="ECO:0000313" key="1">
    <source>
        <dbReference type="EMBL" id="QHT17696.1"/>
    </source>
</evidence>
<proteinExistence type="predicted"/>
<dbReference type="EMBL" id="MN739643">
    <property type="protein sequence ID" value="QHT17696.1"/>
    <property type="molecule type" value="Genomic_DNA"/>
</dbReference>
<reference evidence="1" key="1">
    <citation type="journal article" date="2020" name="Nature">
        <title>Giant virus diversity and host interactions through global metagenomics.</title>
        <authorList>
            <person name="Schulz F."/>
            <person name="Roux S."/>
            <person name="Paez-Espino D."/>
            <person name="Jungbluth S."/>
            <person name="Walsh D.A."/>
            <person name="Denef V.J."/>
            <person name="McMahon K.D."/>
            <person name="Konstantinidis K.T."/>
            <person name="Eloe-Fadrosh E.A."/>
            <person name="Kyrpides N.C."/>
            <person name="Woyke T."/>
        </authorList>
    </citation>
    <scope>NUCLEOTIDE SEQUENCE</scope>
    <source>
        <strain evidence="1">GVMAG-M-3300023174-30</strain>
    </source>
</reference>
<name>A0A6C0DL86_9ZZZZ</name>